<name>A0A2P2LFC9_RHIMU</name>
<evidence type="ECO:0000313" key="2">
    <source>
        <dbReference type="EMBL" id="MBX16682.1"/>
    </source>
</evidence>
<keyword evidence="1" id="KW-0812">Transmembrane</keyword>
<organism evidence="2">
    <name type="scientific">Rhizophora mucronata</name>
    <name type="common">Asiatic mangrove</name>
    <dbReference type="NCBI Taxonomy" id="61149"/>
    <lineage>
        <taxon>Eukaryota</taxon>
        <taxon>Viridiplantae</taxon>
        <taxon>Streptophyta</taxon>
        <taxon>Embryophyta</taxon>
        <taxon>Tracheophyta</taxon>
        <taxon>Spermatophyta</taxon>
        <taxon>Magnoliopsida</taxon>
        <taxon>eudicotyledons</taxon>
        <taxon>Gunneridae</taxon>
        <taxon>Pentapetalae</taxon>
        <taxon>rosids</taxon>
        <taxon>fabids</taxon>
        <taxon>Malpighiales</taxon>
        <taxon>Rhizophoraceae</taxon>
        <taxon>Rhizophora</taxon>
    </lineage>
</organism>
<proteinExistence type="predicted"/>
<dbReference type="AlphaFoldDB" id="A0A2P2LFC9"/>
<feature type="transmembrane region" description="Helical" evidence="1">
    <location>
        <begin position="22"/>
        <end position="51"/>
    </location>
</feature>
<evidence type="ECO:0000256" key="1">
    <source>
        <dbReference type="SAM" id="Phobius"/>
    </source>
</evidence>
<accession>A0A2P2LFC9</accession>
<dbReference type="EMBL" id="GGEC01036198">
    <property type="protein sequence ID" value="MBX16682.1"/>
    <property type="molecule type" value="Transcribed_RNA"/>
</dbReference>
<reference evidence="2" key="1">
    <citation type="submission" date="2018-02" db="EMBL/GenBank/DDBJ databases">
        <title>Rhizophora mucronata_Transcriptome.</title>
        <authorList>
            <person name="Meera S.P."/>
            <person name="Sreeshan A."/>
            <person name="Augustine A."/>
        </authorList>
    </citation>
    <scope>NUCLEOTIDE SEQUENCE</scope>
    <source>
        <tissue evidence="2">Leaf</tissue>
    </source>
</reference>
<keyword evidence="1" id="KW-1133">Transmembrane helix</keyword>
<sequence>MFHASGLIGKLFEEDGSGGSSYFFVMCITLYMHKCVHIFGFSFFGFAYVLLAELFTFS</sequence>
<protein>
    <submittedName>
        <fullName evidence="2">Uncharacterized protein</fullName>
    </submittedName>
</protein>
<keyword evidence="1" id="KW-0472">Membrane</keyword>